<dbReference type="Proteomes" id="UP001371305">
    <property type="component" value="Unassembled WGS sequence"/>
</dbReference>
<dbReference type="Pfam" id="PF01850">
    <property type="entry name" value="PIN"/>
    <property type="match status" value="1"/>
</dbReference>
<protein>
    <recommendedName>
        <fullName evidence="8">Ribonuclease VapC</fullName>
        <shortName evidence="8">RNase VapC</shortName>
        <ecNumber evidence="8">3.1.-.-</ecNumber>
    </recommendedName>
    <alternativeName>
        <fullName evidence="8">Toxin VapC</fullName>
    </alternativeName>
</protein>
<dbReference type="CDD" id="cd18737">
    <property type="entry name" value="PIN_VapC4-5_FitB-like"/>
    <property type="match status" value="1"/>
</dbReference>
<dbReference type="EC" id="3.1.-.-" evidence="8"/>
<keyword evidence="6 8" id="KW-0460">Magnesium</keyword>
<dbReference type="PANTHER" id="PTHR33653">
    <property type="entry name" value="RIBONUCLEASE VAPC2"/>
    <property type="match status" value="1"/>
</dbReference>
<evidence type="ECO:0000256" key="4">
    <source>
        <dbReference type="ARBA" id="ARBA00022723"/>
    </source>
</evidence>
<dbReference type="InterPro" id="IPR029060">
    <property type="entry name" value="PIN-like_dom_sf"/>
</dbReference>
<dbReference type="EMBL" id="JBBUKT010000013">
    <property type="protein sequence ID" value="MEK7953679.1"/>
    <property type="molecule type" value="Genomic_DNA"/>
</dbReference>
<proteinExistence type="inferred from homology"/>
<keyword evidence="8" id="KW-0800">Toxin</keyword>
<evidence type="ECO:0000256" key="6">
    <source>
        <dbReference type="ARBA" id="ARBA00022842"/>
    </source>
</evidence>
<feature type="binding site" evidence="8">
    <location>
        <position position="6"/>
    </location>
    <ligand>
        <name>Mg(2+)</name>
        <dbReference type="ChEBI" id="CHEBI:18420"/>
    </ligand>
</feature>
<dbReference type="Gene3D" id="3.40.50.1010">
    <property type="entry name" value="5'-nuclease"/>
    <property type="match status" value="1"/>
</dbReference>
<name>A0ABU9B0X9_9BACT</name>
<accession>A0ABU9B0X9</accession>
<keyword evidence="3 8" id="KW-0540">Nuclease</keyword>
<evidence type="ECO:0000313" key="11">
    <source>
        <dbReference type="Proteomes" id="UP001371305"/>
    </source>
</evidence>
<reference evidence="10 11" key="1">
    <citation type="submission" date="2024-04" db="EMBL/GenBank/DDBJ databases">
        <title>Luteolibacter sp. isolated from soil.</title>
        <authorList>
            <person name="An J."/>
        </authorList>
    </citation>
    <scope>NUCLEOTIDE SEQUENCE [LARGE SCALE GENOMIC DNA]</scope>
    <source>
        <strain evidence="10 11">Y139</strain>
    </source>
</reference>
<evidence type="ECO:0000256" key="3">
    <source>
        <dbReference type="ARBA" id="ARBA00022722"/>
    </source>
</evidence>
<evidence type="ECO:0000259" key="9">
    <source>
        <dbReference type="Pfam" id="PF01850"/>
    </source>
</evidence>
<feature type="domain" description="PIN" evidence="9">
    <location>
        <begin position="4"/>
        <end position="108"/>
    </location>
</feature>
<comment type="similarity">
    <text evidence="7 8">Belongs to the PINc/VapC protein family.</text>
</comment>
<feature type="binding site" evidence="8">
    <location>
        <position position="88"/>
    </location>
    <ligand>
        <name>Mg(2+)</name>
        <dbReference type="ChEBI" id="CHEBI:18420"/>
    </ligand>
</feature>
<organism evidence="10 11">
    <name type="scientific">Luteolibacter soli</name>
    <dbReference type="NCBI Taxonomy" id="3135280"/>
    <lineage>
        <taxon>Bacteria</taxon>
        <taxon>Pseudomonadati</taxon>
        <taxon>Verrucomicrobiota</taxon>
        <taxon>Verrucomicrobiia</taxon>
        <taxon>Verrucomicrobiales</taxon>
        <taxon>Verrucomicrobiaceae</taxon>
        <taxon>Luteolibacter</taxon>
    </lineage>
</organism>
<keyword evidence="5 8" id="KW-0378">Hydrolase</keyword>
<sequence>MTGFFDTNILIDFLNGVPEAQVATAPYSRRCISRITWMEVLAGVKDTPGEDIARTFLAQFDVVEMTEDVVEAALTIRRHHVPKLKLPDAIILASARLLGTRLITRNTRDFPADSADVHVPYGRSP</sequence>
<dbReference type="PANTHER" id="PTHR33653:SF1">
    <property type="entry name" value="RIBONUCLEASE VAPC2"/>
    <property type="match status" value="1"/>
</dbReference>
<evidence type="ECO:0000313" key="10">
    <source>
        <dbReference type="EMBL" id="MEK7953679.1"/>
    </source>
</evidence>
<evidence type="ECO:0000256" key="7">
    <source>
        <dbReference type="ARBA" id="ARBA00038093"/>
    </source>
</evidence>
<comment type="function">
    <text evidence="8">Toxic component of a toxin-antitoxin (TA) system. An RNase.</text>
</comment>
<evidence type="ECO:0000256" key="1">
    <source>
        <dbReference type="ARBA" id="ARBA00001946"/>
    </source>
</evidence>
<dbReference type="InterPro" id="IPR050556">
    <property type="entry name" value="Type_II_TA_system_RNase"/>
</dbReference>
<evidence type="ECO:0000256" key="5">
    <source>
        <dbReference type="ARBA" id="ARBA00022801"/>
    </source>
</evidence>
<keyword evidence="4 8" id="KW-0479">Metal-binding</keyword>
<keyword evidence="2 8" id="KW-1277">Toxin-antitoxin system</keyword>
<comment type="caution">
    <text evidence="10">The sequence shown here is derived from an EMBL/GenBank/DDBJ whole genome shotgun (WGS) entry which is preliminary data.</text>
</comment>
<keyword evidence="11" id="KW-1185">Reference proteome</keyword>
<dbReference type="InterPro" id="IPR002716">
    <property type="entry name" value="PIN_dom"/>
</dbReference>
<gene>
    <name evidence="8" type="primary">vapC</name>
    <name evidence="10" type="ORF">WKV53_24400</name>
</gene>
<evidence type="ECO:0000256" key="2">
    <source>
        <dbReference type="ARBA" id="ARBA00022649"/>
    </source>
</evidence>
<dbReference type="RefSeq" id="WP_341407446.1">
    <property type="nucleotide sequence ID" value="NZ_JBBUKT010000013.1"/>
</dbReference>
<dbReference type="HAMAP" id="MF_00265">
    <property type="entry name" value="VapC_Nob1"/>
    <property type="match status" value="1"/>
</dbReference>
<evidence type="ECO:0000256" key="8">
    <source>
        <dbReference type="HAMAP-Rule" id="MF_00265"/>
    </source>
</evidence>
<dbReference type="InterPro" id="IPR022907">
    <property type="entry name" value="VapC_family"/>
</dbReference>
<dbReference type="SUPFAM" id="SSF88723">
    <property type="entry name" value="PIN domain-like"/>
    <property type="match status" value="1"/>
</dbReference>
<comment type="cofactor">
    <cofactor evidence="1 8">
        <name>Mg(2+)</name>
        <dbReference type="ChEBI" id="CHEBI:18420"/>
    </cofactor>
</comment>